<dbReference type="InterPro" id="IPR027417">
    <property type="entry name" value="P-loop_NTPase"/>
</dbReference>
<evidence type="ECO:0008006" key="3">
    <source>
        <dbReference type="Google" id="ProtNLM"/>
    </source>
</evidence>
<keyword evidence="2" id="KW-1185">Reference proteome</keyword>
<dbReference type="EMBL" id="FMZH01000007">
    <property type="protein sequence ID" value="SDD70722.1"/>
    <property type="molecule type" value="Genomic_DNA"/>
</dbReference>
<dbReference type="RefSeq" id="WP_090770396.1">
    <property type="nucleotide sequence ID" value="NZ_FMZH01000007.1"/>
</dbReference>
<protein>
    <recommendedName>
        <fullName evidence="3">CobQ/CobB/MinD/ParA nucleotide binding domain-containing protein</fullName>
    </recommendedName>
</protein>
<dbReference type="STRING" id="390242.SAMN04488024_107161"/>
<gene>
    <name evidence="1" type="ORF">SAMN04488024_107161</name>
</gene>
<dbReference type="Gene3D" id="3.40.50.300">
    <property type="entry name" value="P-loop containing nucleotide triphosphate hydrolases"/>
    <property type="match status" value="1"/>
</dbReference>
<organism evidence="1 2">
    <name type="scientific">Pedobacter soli</name>
    <dbReference type="NCBI Taxonomy" id="390242"/>
    <lineage>
        <taxon>Bacteria</taxon>
        <taxon>Pseudomonadati</taxon>
        <taxon>Bacteroidota</taxon>
        <taxon>Sphingobacteriia</taxon>
        <taxon>Sphingobacteriales</taxon>
        <taxon>Sphingobacteriaceae</taxon>
        <taxon>Pedobacter</taxon>
    </lineage>
</organism>
<dbReference type="SUPFAM" id="SSF52540">
    <property type="entry name" value="P-loop containing nucleoside triphosphate hydrolases"/>
    <property type="match status" value="1"/>
</dbReference>
<reference evidence="2" key="1">
    <citation type="submission" date="2016-10" db="EMBL/GenBank/DDBJ databases">
        <authorList>
            <person name="Varghese N."/>
            <person name="Submissions S."/>
        </authorList>
    </citation>
    <scope>NUCLEOTIDE SEQUENCE [LARGE SCALE GENOMIC DNA]</scope>
    <source>
        <strain evidence="2">DSM 18609</strain>
    </source>
</reference>
<evidence type="ECO:0000313" key="1">
    <source>
        <dbReference type="EMBL" id="SDD70722.1"/>
    </source>
</evidence>
<accession>A0A1G6WXT8</accession>
<name>A0A1G6WXT8_9SPHI</name>
<sequence length="209" mass="23742">MVIAFGNIKPGTGKSTLLLLLVSYLASKEKKKIYLIDMQVGGMLGLLFERSAILEHQLPFEYYHCDLSHFELLYARLAAENDAYVFIELPSSMHDERILGVILKLDLLFCPFCYDRPTLNSTIYFASLAKRIKTDLSLVFLPNRIVSSAGYEFKLEIDSLLRQISPLSTGIGEHIGFQRISSLKLDSQLIERYCATLDLIYSLYLTKQA</sequence>
<proteinExistence type="predicted"/>
<evidence type="ECO:0000313" key="2">
    <source>
        <dbReference type="Proteomes" id="UP000199455"/>
    </source>
</evidence>
<dbReference type="Proteomes" id="UP000199455">
    <property type="component" value="Unassembled WGS sequence"/>
</dbReference>
<dbReference type="AlphaFoldDB" id="A0A1G6WXT8"/>